<evidence type="ECO:0008006" key="4">
    <source>
        <dbReference type="Google" id="ProtNLM"/>
    </source>
</evidence>
<feature type="transmembrane region" description="Helical" evidence="1">
    <location>
        <begin position="92"/>
        <end position="116"/>
    </location>
</feature>
<evidence type="ECO:0000313" key="2">
    <source>
        <dbReference type="EMBL" id="GGO56614.1"/>
    </source>
</evidence>
<gene>
    <name evidence="2" type="ORF">GCM10012286_71500</name>
</gene>
<reference evidence="3" key="1">
    <citation type="journal article" date="2019" name="Int. J. Syst. Evol. Microbiol.">
        <title>The Global Catalogue of Microorganisms (GCM) 10K type strain sequencing project: providing services to taxonomists for standard genome sequencing and annotation.</title>
        <authorList>
            <consortium name="The Broad Institute Genomics Platform"/>
            <consortium name="The Broad Institute Genome Sequencing Center for Infectious Disease"/>
            <person name="Wu L."/>
            <person name="Ma J."/>
        </authorList>
    </citation>
    <scope>NUCLEOTIDE SEQUENCE [LARGE SCALE GENOMIC DNA]</scope>
    <source>
        <strain evidence="3">CGMCC 4.7349</strain>
    </source>
</reference>
<organism evidence="2 3">
    <name type="scientific">Streptomyces lasiicapitis</name>
    <dbReference type="NCBI Taxonomy" id="1923961"/>
    <lineage>
        <taxon>Bacteria</taxon>
        <taxon>Bacillati</taxon>
        <taxon>Actinomycetota</taxon>
        <taxon>Actinomycetes</taxon>
        <taxon>Kitasatosporales</taxon>
        <taxon>Streptomycetaceae</taxon>
        <taxon>Streptomyces</taxon>
    </lineage>
</organism>
<feature type="transmembrane region" description="Helical" evidence="1">
    <location>
        <begin position="316"/>
        <end position="337"/>
    </location>
</feature>
<feature type="transmembrane region" description="Helical" evidence="1">
    <location>
        <begin position="358"/>
        <end position="383"/>
    </location>
</feature>
<comment type="caution">
    <text evidence="2">The sequence shown here is derived from an EMBL/GenBank/DDBJ whole genome shotgun (WGS) entry which is preliminary data.</text>
</comment>
<feature type="transmembrane region" description="Helical" evidence="1">
    <location>
        <begin position="51"/>
        <end position="71"/>
    </location>
</feature>
<protein>
    <recommendedName>
        <fullName evidence="4">Integral membrane protein</fullName>
    </recommendedName>
</protein>
<evidence type="ECO:0000313" key="3">
    <source>
        <dbReference type="Proteomes" id="UP000656881"/>
    </source>
</evidence>
<feature type="transmembrane region" description="Helical" evidence="1">
    <location>
        <begin position="143"/>
        <end position="165"/>
    </location>
</feature>
<dbReference type="Proteomes" id="UP000656881">
    <property type="component" value="Unassembled WGS sequence"/>
</dbReference>
<sequence>MLALRLARGSHPLVQLRRLLVAAAAAGTGFLLLCTLGYAMSHPASTGSVLRLAWCAAPIAATVHFAVAVARTDPGTKPRPGLAAIGLGPGQLMVITAMTTAVACTLGSMVALLFFLHLRGDLSGLPFDGAAAELLAADRPLPLAAALTLLALVPLAASVASAVVLRPRPAKPGTVPEPEDPAPPAAAPGGLPWGVALIAAGLAAETYASGFADGSDGSGPRMPGGLAGSPVGALAGWGLTALGLALAGPALTHLCGRLLQAVRPGALRLLAGRVLQQEARRIGRPLGVVCAVASGAYAAGALYADAVGSRSEIGPLTTLGALLVAGCALLTLTTAAVEAKHARADTTAALLRLGAPAALLRGCVALRAGALFAVFGPVTWLVAELSTMPLVR</sequence>
<feature type="transmembrane region" description="Helical" evidence="1">
    <location>
        <begin position="286"/>
        <end position="304"/>
    </location>
</feature>
<dbReference type="EMBL" id="BMNG01000019">
    <property type="protein sequence ID" value="GGO56614.1"/>
    <property type="molecule type" value="Genomic_DNA"/>
</dbReference>
<keyword evidence="1" id="KW-0472">Membrane</keyword>
<proteinExistence type="predicted"/>
<keyword evidence="1" id="KW-1133">Transmembrane helix</keyword>
<keyword evidence="3" id="KW-1185">Reference proteome</keyword>
<accession>A0ABQ2MR05</accession>
<feature type="transmembrane region" description="Helical" evidence="1">
    <location>
        <begin position="20"/>
        <end position="39"/>
    </location>
</feature>
<dbReference type="RefSeq" id="WP_189177082.1">
    <property type="nucleotide sequence ID" value="NZ_BMNG01000019.1"/>
</dbReference>
<name>A0ABQ2MR05_9ACTN</name>
<keyword evidence="1" id="KW-0812">Transmembrane</keyword>
<evidence type="ECO:0000256" key="1">
    <source>
        <dbReference type="SAM" id="Phobius"/>
    </source>
</evidence>